<dbReference type="Proteomes" id="UP000691718">
    <property type="component" value="Unassembled WGS sequence"/>
</dbReference>
<evidence type="ECO:0000259" key="2">
    <source>
        <dbReference type="Pfam" id="PF13843"/>
    </source>
</evidence>
<proteinExistence type="predicted"/>
<dbReference type="PANTHER" id="PTHR46599:SF2">
    <property type="entry name" value="PIGGYBAC TRANSPOSABLE ELEMENT-DERIVED PROTEIN 4-LIKE"/>
    <property type="match status" value="1"/>
</dbReference>
<evidence type="ECO:0000313" key="3">
    <source>
        <dbReference type="EMBL" id="CAG4963107.1"/>
    </source>
</evidence>
<keyword evidence="4" id="KW-1185">Reference proteome</keyword>
<evidence type="ECO:0000313" key="4">
    <source>
        <dbReference type="Proteomes" id="UP000691718"/>
    </source>
</evidence>
<dbReference type="PANTHER" id="PTHR46599">
    <property type="entry name" value="PIGGYBAC TRANSPOSABLE ELEMENT-DERIVED PROTEIN 4"/>
    <property type="match status" value="1"/>
</dbReference>
<reference evidence="3" key="1">
    <citation type="submission" date="2021-04" db="EMBL/GenBank/DDBJ databases">
        <authorList>
            <person name="Tunstrom K."/>
        </authorList>
    </citation>
    <scope>NUCLEOTIDE SEQUENCE</scope>
</reference>
<accession>A0A8S3WKF2</accession>
<dbReference type="AlphaFoldDB" id="A0A8S3WKF2"/>
<sequence>MAGLRDDQIEEQLKQLFGLENPEESEDNYEEDDFSRNSYLQQLLETSVNNESEHSVTPSNTINSPASETQAVDNAEPSCSDVSPTEFTSLSLQSTVTNCSSEDDDDTSITRRHHRSGVRISSTSESDSESNQDEEEWKKVMWSTERPNSERFSDILLKPSVFFPSRTSPLAYFSRFFSDDILELIMEQTNLYATQQRTKHWEPVTVMDIRMVLGIIIMMGLHNVPTWDLYWSTDPFFRVDEIASVMTCKKFKKIMENLHLADNSIMPSRNDPQYDKLYKVRPLLDMMNNACEREARSTTSQSIDEAMIKFKGTSSLKQYMPLKPIKRGFKVWVRADSATGYVYQFEIYTGKSSDNSPELGLGANVVKKINHPSN</sequence>
<name>A0A8S3WKF2_PARAO</name>
<dbReference type="InterPro" id="IPR029526">
    <property type="entry name" value="PGBD"/>
</dbReference>
<feature type="compositionally biased region" description="Acidic residues" evidence="1">
    <location>
        <begin position="21"/>
        <end position="33"/>
    </location>
</feature>
<protein>
    <submittedName>
        <fullName evidence="3">(apollo) hypothetical protein</fullName>
    </submittedName>
</protein>
<comment type="caution">
    <text evidence="3">The sequence shown here is derived from an EMBL/GenBank/DDBJ whole genome shotgun (WGS) entry which is preliminary data.</text>
</comment>
<dbReference type="OrthoDB" id="118105at2759"/>
<feature type="compositionally biased region" description="Acidic residues" evidence="1">
    <location>
        <begin position="126"/>
        <end position="135"/>
    </location>
</feature>
<organism evidence="3 4">
    <name type="scientific">Parnassius apollo</name>
    <name type="common">Apollo butterfly</name>
    <name type="synonym">Papilio apollo</name>
    <dbReference type="NCBI Taxonomy" id="110799"/>
    <lineage>
        <taxon>Eukaryota</taxon>
        <taxon>Metazoa</taxon>
        <taxon>Ecdysozoa</taxon>
        <taxon>Arthropoda</taxon>
        <taxon>Hexapoda</taxon>
        <taxon>Insecta</taxon>
        <taxon>Pterygota</taxon>
        <taxon>Neoptera</taxon>
        <taxon>Endopterygota</taxon>
        <taxon>Lepidoptera</taxon>
        <taxon>Glossata</taxon>
        <taxon>Ditrysia</taxon>
        <taxon>Papilionoidea</taxon>
        <taxon>Papilionidae</taxon>
        <taxon>Parnassiinae</taxon>
        <taxon>Parnassini</taxon>
        <taxon>Parnassius</taxon>
        <taxon>Parnassius</taxon>
    </lineage>
</organism>
<dbReference type="Pfam" id="PF13843">
    <property type="entry name" value="DDE_Tnp_1_7"/>
    <property type="match status" value="1"/>
</dbReference>
<gene>
    <name evidence="3" type="ORF">PAPOLLO_LOCUS6899</name>
</gene>
<feature type="compositionally biased region" description="Polar residues" evidence="1">
    <location>
        <begin position="36"/>
        <end position="72"/>
    </location>
</feature>
<evidence type="ECO:0000256" key="1">
    <source>
        <dbReference type="SAM" id="MobiDB-lite"/>
    </source>
</evidence>
<dbReference type="EMBL" id="CAJQZP010000478">
    <property type="protein sequence ID" value="CAG4963107.1"/>
    <property type="molecule type" value="Genomic_DNA"/>
</dbReference>
<feature type="region of interest" description="Disordered" evidence="1">
    <location>
        <begin position="14"/>
        <end position="135"/>
    </location>
</feature>
<feature type="compositionally biased region" description="Polar residues" evidence="1">
    <location>
        <begin position="80"/>
        <end position="100"/>
    </location>
</feature>
<feature type="domain" description="PiggyBac transposable element-derived protein" evidence="2">
    <location>
        <begin position="168"/>
        <end position="369"/>
    </location>
</feature>